<dbReference type="Pfam" id="PF14625">
    <property type="entry name" value="Lustrin_cystein"/>
    <property type="match status" value="2"/>
</dbReference>
<sequence>MSPYLVNGRAKSCATTSCPYGYQCKFSQTAKDYFCCSKQTKKSNSNRIRGGGCERGNALLYPSTQEAVQCDPLARGCPQGYLCLPHVNTKKYQCCSVSASRDNSEDIEIVCPSYMVKMVQEVDGKPQLKCVKSCPTGQKAVDGLCTVE</sequence>
<comment type="caution">
    <text evidence="1">The sequence shown here is derived from an EMBL/GenBank/DDBJ whole genome shotgun (WGS) entry which is preliminary data.</text>
</comment>
<organism evidence="1 2">
    <name type="scientific">Caenorhabditis remanei</name>
    <name type="common">Caenorhabditis vulgaris</name>
    <dbReference type="NCBI Taxonomy" id="31234"/>
    <lineage>
        <taxon>Eukaryota</taxon>
        <taxon>Metazoa</taxon>
        <taxon>Ecdysozoa</taxon>
        <taxon>Nematoda</taxon>
        <taxon>Chromadorea</taxon>
        <taxon>Rhabditida</taxon>
        <taxon>Rhabditina</taxon>
        <taxon>Rhabditomorpha</taxon>
        <taxon>Rhabditoidea</taxon>
        <taxon>Rhabditidae</taxon>
        <taxon>Peloderinae</taxon>
        <taxon>Caenorhabditis</taxon>
    </lineage>
</organism>
<dbReference type="InterPro" id="IPR028150">
    <property type="entry name" value="Lustrin_cystein"/>
</dbReference>
<dbReference type="CTD" id="78776155"/>
<evidence type="ECO:0008006" key="3">
    <source>
        <dbReference type="Google" id="ProtNLM"/>
    </source>
</evidence>
<dbReference type="PANTHER" id="PTHR46339">
    <property type="entry name" value="PROTEIN CBG15282-RELATED"/>
    <property type="match status" value="1"/>
</dbReference>
<dbReference type="SMART" id="SM00289">
    <property type="entry name" value="WR1"/>
    <property type="match status" value="2"/>
</dbReference>
<dbReference type="EMBL" id="WUAV01000004">
    <property type="protein sequence ID" value="KAF1759283.1"/>
    <property type="molecule type" value="Genomic_DNA"/>
</dbReference>
<name>A0A6A5GY16_CAERE</name>
<reference evidence="1 2" key="1">
    <citation type="submission" date="2019-12" db="EMBL/GenBank/DDBJ databases">
        <title>Chromosome-level assembly of the Caenorhabditis remanei genome.</title>
        <authorList>
            <person name="Teterina A.A."/>
            <person name="Willis J.H."/>
            <person name="Phillips P.C."/>
        </authorList>
    </citation>
    <scope>NUCLEOTIDE SEQUENCE [LARGE SCALE GENOMIC DNA]</scope>
    <source>
        <strain evidence="1 2">PX506</strain>
        <tissue evidence="1">Whole organism</tissue>
    </source>
</reference>
<dbReference type="InterPro" id="IPR053014">
    <property type="entry name" value="Cuticle_assoc_divergent"/>
</dbReference>
<dbReference type="AlphaFoldDB" id="A0A6A5GY16"/>
<proteinExistence type="predicted"/>
<accession>A0A6A5GY16</accession>
<evidence type="ECO:0000313" key="1">
    <source>
        <dbReference type="EMBL" id="KAF1759283.1"/>
    </source>
</evidence>
<protein>
    <recommendedName>
        <fullName evidence="3">EB domain-containing protein</fullName>
    </recommendedName>
</protein>
<dbReference type="GeneID" id="78776155"/>
<dbReference type="Proteomes" id="UP000483820">
    <property type="component" value="Chromosome IV"/>
</dbReference>
<evidence type="ECO:0000313" key="2">
    <source>
        <dbReference type="Proteomes" id="UP000483820"/>
    </source>
</evidence>
<dbReference type="KEGG" id="crq:GCK72_015747"/>
<dbReference type="RefSeq" id="XP_053585876.1">
    <property type="nucleotide sequence ID" value="XM_053731104.1"/>
</dbReference>
<dbReference type="PANTHER" id="PTHR46339:SF5">
    <property type="entry name" value="BPTI_KUNITZ INHIBITOR DOMAIN-CONTAINING PROTEIN"/>
    <property type="match status" value="1"/>
</dbReference>
<dbReference type="InterPro" id="IPR006150">
    <property type="entry name" value="Cys_repeat_1"/>
</dbReference>
<gene>
    <name evidence="1" type="ORF">GCK72_015747</name>
</gene>